<keyword evidence="4" id="KW-0808">Transferase</keyword>
<feature type="transmembrane region" description="Helical" evidence="8">
    <location>
        <begin position="186"/>
        <end position="202"/>
    </location>
</feature>
<evidence type="ECO:0000256" key="8">
    <source>
        <dbReference type="SAM" id="Phobius"/>
    </source>
</evidence>
<evidence type="ECO:0000313" key="10">
    <source>
        <dbReference type="Proteomes" id="UP000268469"/>
    </source>
</evidence>
<organism evidence="9 10">
    <name type="scientific">candidate division WOR-3 bacterium</name>
    <dbReference type="NCBI Taxonomy" id="2052148"/>
    <lineage>
        <taxon>Bacteria</taxon>
        <taxon>Bacteria division WOR-3</taxon>
    </lineage>
</organism>
<keyword evidence="2" id="KW-1003">Cell membrane</keyword>
<protein>
    <recommendedName>
        <fullName evidence="11">Glycosyltransferase RgtA/B/C/D-like domain-containing protein</fullName>
    </recommendedName>
</protein>
<feature type="transmembrane region" description="Helical" evidence="8">
    <location>
        <begin position="5"/>
        <end position="23"/>
    </location>
</feature>
<feature type="transmembrane region" description="Helical" evidence="8">
    <location>
        <begin position="287"/>
        <end position="305"/>
    </location>
</feature>
<dbReference type="GO" id="GO:0016763">
    <property type="term" value="F:pentosyltransferase activity"/>
    <property type="evidence" value="ECO:0007669"/>
    <property type="project" value="TreeGrafter"/>
</dbReference>
<evidence type="ECO:0000313" key="9">
    <source>
        <dbReference type="EMBL" id="RKX71219.1"/>
    </source>
</evidence>
<evidence type="ECO:0000256" key="4">
    <source>
        <dbReference type="ARBA" id="ARBA00022679"/>
    </source>
</evidence>
<gene>
    <name evidence="9" type="ORF">DRP53_02410</name>
</gene>
<keyword evidence="5 8" id="KW-0812">Transmembrane</keyword>
<feature type="transmembrane region" description="Helical" evidence="8">
    <location>
        <begin position="337"/>
        <end position="355"/>
    </location>
</feature>
<name>A0A660SKD0_UNCW3</name>
<dbReference type="EMBL" id="QNBE01000014">
    <property type="protein sequence ID" value="RKX71219.1"/>
    <property type="molecule type" value="Genomic_DNA"/>
</dbReference>
<evidence type="ECO:0000256" key="5">
    <source>
        <dbReference type="ARBA" id="ARBA00022692"/>
    </source>
</evidence>
<dbReference type="GO" id="GO:0009103">
    <property type="term" value="P:lipopolysaccharide biosynthetic process"/>
    <property type="evidence" value="ECO:0007669"/>
    <property type="project" value="UniProtKB-ARBA"/>
</dbReference>
<feature type="transmembrane region" description="Helical" evidence="8">
    <location>
        <begin position="311"/>
        <end position="330"/>
    </location>
</feature>
<dbReference type="AlphaFoldDB" id="A0A660SKD0"/>
<dbReference type="PANTHER" id="PTHR33908:SF11">
    <property type="entry name" value="MEMBRANE PROTEIN"/>
    <property type="match status" value="1"/>
</dbReference>
<evidence type="ECO:0000256" key="1">
    <source>
        <dbReference type="ARBA" id="ARBA00004651"/>
    </source>
</evidence>
<dbReference type="GO" id="GO:0005886">
    <property type="term" value="C:plasma membrane"/>
    <property type="evidence" value="ECO:0007669"/>
    <property type="project" value="UniProtKB-SubCell"/>
</dbReference>
<feature type="transmembrane region" description="Helical" evidence="8">
    <location>
        <begin position="262"/>
        <end position="280"/>
    </location>
</feature>
<feature type="transmembrane region" description="Helical" evidence="8">
    <location>
        <begin position="150"/>
        <end position="174"/>
    </location>
</feature>
<keyword evidence="6 8" id="KW-1133">Transmembrane helix</keyword>
<comment type="subcellular location">
    <subcellularLocation>
        <location evidence="1">Cell membrane</location>
        <topology evidence="1">Multi-pass membrane protein</topology>
    </subcellularLocation>
</comment>
<evidence type="ECO:0000256" key="6">
    <source>
        <dbReference type="ARBA" id="ARBA00022989"/>
    </source>
</evidence>
<sequence length="481" mass="55987">MDKRYLIYFFFILLFLIYNPYPFEGGDNIVYSILAYSIASGQGYRSIYEPDSPHHVHYPPGFPLLLTPLVLIFGLKISILKLLPVLAGVLAIIAYSRIDWGEERVAWHSLLLFTVSPVILTYSSRVLSEIPFIATVLLSIYFHQKKGKDLIAWLLAIFALYIRTAGVFLLFGYLLHYLLQRRHRKMVHLLLLSLLLYLPWFIRNRMVSDRPTYLAQFFMVDPYNPEAGQITPLLFLARIYTNLKLYLFEILPDCFFPLPQPVKAILGCLIIGLIIFGLYSSGKEYRFFKSLVLFFFLAILTWPVIWSSDRFLLSGLPLLFPFLVIGSIRLHSYGKYLIYGLALLSLLLTISLIPGEVEKKLRFFQGDEDFGLSADWQRYREACIWAKENLKPGVIVSRKPEFTYFWSGHKSILFPYSYNEEEVWDGIKGYDYIIVDSFYWSGTSRKYLIPAILKHIREIKALYKTRIPETWVLAIKRSTSQ</sequence>
<dbReference type="PANTHER" id="PTHR33908">
    <property type="entry name" value="MANNOSYLTRANSFERASE YKCB-RELATED"/>
    <property type="match status" value="1"/>
</dbReference>
<dbReference type="InterPro" id="IPR050297">
    <property type="entry name" value="LipidA_mod_glycosyltrf_83"/>
</dbReference>
<evidence type="ECO:0000256" key="7">
    <source>
        <dbReference type="ARBA" id="ARBA00023136"/>
    </source>
</evidence>
<evidence type="ECO:0000256" key="2">
    <source>
        <dbReference type="ARBA" id="ARBA00022475"/>
    </source>
</evidence>
<reference evidence="9 10" key="1">
    <citation type="submission" date="2018-06" db="EMBL/GenBank/DDBJ databases">
        <title>Extensive metabolic versatility and redundancy in microbially diverse, dynamic hydrothermal sediments.</title>
        <authorList>
            <person name="Dombrowski N."/>
            <person name="Teske A."/>
            <person name="Baker B.J."/>
        </authorList>
    </citation>
    <scope>NUCLEOTIDE SEQUENCE [LARGE SCALE GENOMIC DNA]</scope>
    <source>
        <strain evidence="9">B36_G15</strain>
    </source>
</reference>
<proteinExistence type="predicted"/>
<feature type="transmembrane region" description="Helical" evidence="8">
    <location>
        <begin position="69"/>
        <end position="93"/>
    </location>
</feature>
<dbReference type="Proteomes" id="UP000268469">
    <property type="component" value="Unassembled WGS sequence"/>
</dbReference>
<accession>A0A660SKD0</accession>
<comment type="caution">
    <text evidence="9">The sequence shown here is derived from an EMBL/GenBank/DDBJ whole genome shotgun (WGS) entry which is preliminary data.</text>
</comment>
<keyword evidence="3" id="KW-0328">Glycosyltransferase</keyword>
<evidence type="ECO:0008006" key="11">
    <source>
        <dbReference type="Google" id="ProtNLM"/>
    </source>
</evidence>
<evidence type="ECO:0000256" key="3">
    <source>
        <dbReference type="ARBA" id="ARBA00022676"/>
    </source>
</evidence>
<feature type="transmembrane region" description="Helical" evidence="8">
    <location>
        <begin position="105"/>
        <end position="122"/>
    </location>
</feature>
<keyword evidence="7 8" id="KW-0472">Membrane</keyword>